<organism evidence="2 3">
    <name type="scientific">Micromonospora eburnea</name>
    <dbReference type="NCBI Taxonomy" id="227316"/>
    <lineage>
        <taxon>Bacteria</taxon>
        <taxon>Bacillati</taxon>
        <taxon>Actinomycetota</taxon>
        <taxon>Actinomycetes</taxon>
        <taxon>Micromonosporales</taxon>
        <taxon>Micromonosporaceae</taxon>
        <taxon>Micromonospora</taxon>
    </lineage>
</organism>
<dbReference type="EMBL" id="FMHY01000002">
    <property type="protein sequence ID" value="SCL59803.1"/>
    <property type="molecule type" value="Genomic_DNA"/>
</dbReference>
<sequence>MIVRGAGRESAAPDRRHSQRRCQRPTGGVRACASRPGSRSSSIRTGERPNGRAGVSPVGSPQTGRPLASAAPGARRRRGPRGVLRPSVADPAAGDDHGDERRGSRADARTRRQTVGAATTDKRAPGPPTDQRPAHRDQPGLVRLVSVYTMMDPGSATRVDDLGAEVVRVERRRRVGAGTAWGTAGRSSSVPPCPWRISSGGVGVLSGTDNWPVTPAPSPGSQRGSVPDRQLRPGDRGHQRTKR</sequence>
<proteinExistence type="predicted"/>
<evidence type="ECO:0000256" key="1">
    <source>
        <dbReference type="SAM" id="MobiDB-lite"/>
    </source>
</evidence>
<feature type="compositionally biased region" description="Basic and acidic residues" evidence="1">
    <location>
        <begin position="94"/>
        <end position="110"/>
    </location>
</feature>
<feature type="compositionally biased region" description="Basic and acidic residues" evidence="1">
    <location>
        <begin position="229"/>
        <end position="243"/>
    </location>
</feature>
<protein>
    <submittedName>
        <fullName evidence="2">Uncharacterized protein</fullName>
    </submittedName>
</protein>
<gene>
    <name evidence="2" type="ORF">GA0070604_4146</name>
</gene>
<dbReference type="AlphaFoldDB" id="A0A1C6V0L4"/>
<accession>A0A1C6V0L4</accession>
<dbReference type="Proteomes" id="UP000199696">
    <property type="component" value="Unassembled WGS sequence"/>
</dbReference>
<feature type="compositionally biased region" description="Low complexity" evidence="1">
    <location>
        <begin position="64"/>
        <end position="73"/>
    </location>
</feature>
<evidence type="ECO:0000313" key="3">
    <source>
        <dbReference type="Proteomes" id="UP000199696"/>
    </source>
</evidence>
<feature type="region of interest" description="Disordered" evidence="1">
    <location>
        <begin position="1"/>
        <end position="141"/>
    </location>
</feature>
<reference evidence="3" key="1">
    <citation type="submission" date="2016-06" db="EMBL/GenBank/DDBJ databases">
        <authorList>
            <person name="Varghese N."/>
            <person name="Submissions Spin"/>
        </authorList>
    </citation>
    <scope>NUCLEOTIDE SEQUENCE [LARGE SCALE GENOMIC DNA]</scope>
    <source>
        <strain evidence="3">DSM 44814</strain>
    </source>
</reference>
<feature type="region of interest" description="Disordered" evidence="1">
    <location>
        <begin position="205"/>
        <end position="243"/>
    </location>
</feature>
<name>A0A1C6V0L4_9ACTN</name>
<evidence type="ECO:0000313" key="2">
    <source>
        <dbReference type="EMBL" id="SCL59803.1"/>
    </source>
</evidence>
<keyword evidence="3" id="KW-1185">Reference proteome</keyword>